<comment type="caution">
    <text evidence="3">The sequence shown here is derived from an EMBL/GenBank/DDBJ whole genome shotgun (WGS) entry which is preliminary data.</text>
</comment>
<organism evidence="3 4">
    <name type="scientific">Rasamsonia emersonii (strain ATCC 16479 / CBS 393.64 / IMI 116815)</name>
    <dbReference type="NCBI Taxonomy" id="1408163"/>
    <lineage>
        <taxon>Eukaryota</taxon>
        <taxon>Fungi</taxon>
        <taxon>Dikarya</taxon>
        <taxon>Ascomycota</taxon>
        <taxon>Pezizomycotina</taxon>
        <taxon>Eurotiomycetes</taxon>
        <taxon>Eurotiomycetidae</taxon>
        <taxon>Eurotiales</taxon>
        <taxon>Trichocomaceae</taxon>
        <taxon>Rasamsonia</taxon>
    </lineage>
</organism>
<keyword evidence="4" id="KW-1185">Reference proteome</keyword>
<evidence type="ECO:0000256" key="2">
    <source>
        <dbReference type="SAM" id="Phobius"/>
    </source>
</evidence>
<dbReference type="OrthoDB" id="5421757at2759"/>
<feature type="region of interest" description="Disordered" evidence="1">
    <location>
        <begin position="1"/>
        <end position="22"/>
    </location>
</feature>
<evidence type="ECO:0000313" key="3">
    <source>
        <dbReference type="EMBL" id="KKA21296.1"/>
    </source>
</evidence>
<dbReference type="Proteomes" id="UP000053958">
    <property type="component" value="Unassembled WGS sequence"/>
</dbReference>
<dbReference type="AlphaFoldDB" id="A0A0F4YTX9"/>
<feature type="transmembrane region" description="Helical" evidence="2">
    <location>
        <begin position="123"/>
        <end position="142"/>
    </location>
</feature>
<protein>
    <submittedName>
        <fullName evidence="3">Uncharacterized protein</fullName>
    </submittedName>
</protein>
<feature type="transmembrane region" description="Helical" evidence="2">
    <location>
        <begin position="61"/>
        <end position="78"/>
    </location>
</feature>
<evidence type="ECO:0000256" key="1">
    <source>
        <dbReference type="SAM" id="MobiDB-lite"/>
    </source>
</evidence>
<keyword evidence="2" id="KW-0812">Transmembrane</keyword>
<dbReference type="GeneID" id="25317019"/>
<accession>A0A0F4YTX9</accession>
<keyword evidence="2" id="KW-0472">Membrane</keyword>
<evidence type="ECO:0000313" key="4">
    <source>
        <dbReference type="Proteomes" id="UP000053958"/>
    </source>
</evidence>
<name>A0A0F4YTX9_RASE3</name>
<dbReference type="RefSeq" id="XP_013327908.1">
    <property type="nucleotide sequence ID" value="XM_013472454.1"/>
</dbReference>
<gene>
    <name evidence="3" type="ORF">T310_4672</name>
</gene>
<dbReference type="EMBL" id="LASV01000191">
    <property type="protein sequence ID" value="KKA21296.1"/>
    <property type="molecule type" value="Genomic_DNA"/>
</dbReference>
<sequence length="344" mass="39943">MAKATKRSGKDKSSYSSSSEKPLTPFVKAPSILEPFLEPLSTQEIYLIHIDTHPPDFKKQLFIVPVLLNTAILLLVAYRVYKGAFVYPALVATALGFTTSMSVDTSVISWNEFWGHILRRTVMFAIDYFLVTLFLGWPIRFIRGPVKWRRAIGFRDREVVVRQSRKPWSQKLVRNRWIYDDEKTVREKVVPAVSPERVKKSGFLLVDANWDLDYDAMVRAHRLIDLTRKGEGIQLDEFRTAVLVHTDDDGWLIWRVADEESKAKEQQRDKILAFRKKLASMGKEDLFFRWVEMIQFESTQPGGFTPERQRSAMLKAKEMFEAENVDFSRFWQEVGGMEGDIHLT</sequence>
<keyword evidence="2" id="KW-1133">Transmembrane helix</keyword>
<dbReference type="STRING" id="1408163.A0A0F4YTX9"/>
<proteinExistence type="predicted"/>
<feature type="transmembrane region" description="Helical" evidence="2">
    <location>
        <begin position="85"/>
        <end position="103"/>
    </location>
</feature>
<reference evidence="3 4" key="1">
    <citation type="submission" date="2015-04" db="EMBL/GenBank/DDBJ databases">
        <authorList>
            <person name="Heijne W.H."/>
            <person name="Fedorova N.D."/>
            <person name="Nierman W.C."/>
            <person name="Vollebregt A.W."/>
            <person name="Zhao Z."/>
            <person name="Wu L."/>
            <person name="Kumar M."/>
            <person name="Stam H."/>
            <person name="van den Berg M.A."/>
            <person name="Pel H.J."/>
        </authorList>
    </citation>
    <scope>NUCLEOTIDE SEQUENCE [LARGE SCALE GENOMIC DNA]</scope>
    <source>
        <strain evidence="3 4">CBS 393.64</strain>
    </source>
</reference>